<reference evidence="1 2" key="1">
    <citation type="submission" date="2019-11" db="EMBL/GenBank/DDBJ databases">
        <title>Whole genome sequence of Oryza granulata.</title>
        <authorList>
            <person name="Li W."/>
        </authorList>
    </citation>
    <scope>NUCLEOTIDE SEQUENCE [LARGE SCALE GENOMIC DNA]</scope>
    <source>
        <strain evidence="2">cv. Menghai</strain>
        <tissue evidence="1">Leaf</tissue>
    </source>
</reference>
<organism evidence="1 2">
    <name type="scientific">Oryza meyeriana var. granulata</name>
    <dbReference type="NCBI Taxonomy" id="110450"/>
    <lineage>
        <taxon>Eukaryota</taxon>
        <taxon>Viridiplantae</taxon>
        <taxon>Streptophyta</taxon>
        <taxon>Embryophyta</taxon>
        <taxon>Tracheophyta</taxon>
        <taxon>Spermatophyta</taxon>
        <taxon>Magnoliopsida</taxon>
        <taxon>Liliopsida</taxon>
        <taxon>Poales</taxon>
        <taxon>Poaceae</taxon>
        <taxon>BOP clade</taxon>
        <taxon>Oryzoideae</taxon>
        <taxon>Oryzeae</taxon>
        <taxon>Oryzinae</taxon>
        <taxon>Oryza</taxon>
        <taxon>Oryza meyeriana</taxon>
    </lineage>
</organism>
<accession>A0A6G1F4U5</accession>
<sequence>MDAHPFCFVHCGGPTITLQQQTPPYYVNFSGCDTSDSRGKKLLLFLSPKIFTVTVSKFNLLLR</sequence>
<evidence type="ECO:0000313" key="2">
    <source>
        <dbReference type="Proteomes" id="UP000479710"/>
    </source>
</evidence>
<name>A0A6G1F4U5_9ORYZ</name>
<comment type="caution">
    <text evidence="1">The sequence shown here is derived from an EMBL/GenBank/DDBJ whole genome shotgun (WGS) entry which is preliminary data.</text>
</comment>
<gene>
    <name evidence="1" type="ORF">E2562_007052</name>
</gene>
<dbReference type="AlphaFoldDB" id="A0A6G1F4U5"/>
<dbReference type="Proteomes" id="UP000479710">
    <property type="component" value="Unassembled WGS sequence"/>
</dbReference>
<protein>
    <submittedName>
        <fullName evidence="1">Uncharacterized protein</fullName>
    </submittedName>
</protein>
<evidence type="ECO:0000313" key="1">
    <source>
        <dbReference type="EMBL" id="KAF0931855.1"/>
    </source>
</evidence>
<keyword evidence="2" id="KW-1185">Reference proteome</keyword>
<dbReference type="EMBL" id="SPHZ02000001">
    <property type="protein sequence ID" value="KAF0931855.1"/>
    <property type="molecule type" value="Genomic_DNA"/>
</dbReference>
<proteinExistence type="predicted"/>